<proteinExistence type="predicted"/>
<feature type="transmembrane region" description="Helical" evidence="1">
    <location>
        <begin position="32"/>
        <end position="55"/>
    </location>
</feature>
<keyword evidence="1" id="KW-0472">Membrane</keyword>
<sequence>MLGLNLNGRVMIPIYRERGGGDARLIRMRYGLTGAVVCLLAVMAFAGPALVALLYGSATPPAARSSCCSRWPGFRR</sequence>
<gene>
    <name evidence="2" type="ORF">ACFSUD_05245</name>
</gene>
<protein>
    <submittedName>
        <fullName evidence="2">Uncharacterized protein</fullName>
    </submittedName>
</protein>
<keyword evidence="1" id="KW-0812">Transmembrane</keyword>
<comment type="caution">
    <text evidence="2">The sequence shown here is derived from an EMBL/GenBank/DDBJ whole genome shotgun (WGS) entry which is preliminary data.</text>
</comment>
<name>A0ABW5TZ73_9RHOB</name>
<organism evidence="2 3">
    <name type="scientific">Sulfitobacter aestuarii</name>
    <dbReference type="NCBI Taxonomy" id="2161676"/>
    <lineage>
        <taxon>Bacteria</taxon>
        <taxon>Pseudomonadati</taxon>
        <taxon>Pseudomonadota</taxon>
        <taxon>Alphaproteobacteria</taxon>
        <taxon>Rhodobacterales</taxon>
        <taxon>Roseobacteraceae</taxon>
        <taxon>Sulfitobacter</taxon>
    </lineage>
</organism>
<accession>A0ABW5TZ73</accession>
<reference evidence="3" key="1">
    <citation type="journal article" date="2019" name="Int. J. Syst. Evol. Microbiol.">
        <title>The Global Catalogue of Microorganisms (GCM) 10K type strain sequencing project: providing services to taxonomists for standard genome sequencing and annotation.</title>
        <authorList>
            <consortium name="The Broad Institute Genomics Platform"/>
            <consortium name="The Broad Institute Genome Sequencing Center for Infectious Disease"/>
            <person name="Wu L."/>
            <person name="Ma J."/>
        </authorList>
    </citation>
    <scope>NUCLEOTIDE SEQUENCE [LARGE SCALE GENOMIC DNA]</scope>
    <source>
        <strain evidence="3">TISTR 2562</strain>
    </source>
</reference>
<evidence type="ECO:0000256" key="1">
    <source>
        <dbReference type="SAM" id="Phobius"/>
    </source>
</evidence>
<dbReference type="EMBL" id="JBHUMP010000003">
    <property type="protein sequence ID" value="MFD2738963.1"/>
    <property type="molecule type" value="Genomic_DNA"/>
</dbReference>
<evidence type="ECO:0000313" key="3">
    <source>
        <dbReference type="Proteomes" id="UP001597474"/>
    </source>
</evidence>
<evidence type="ECO:0000313" key="2">
    <source>
        <dbReference type="EMBL" id="MFD2738963.1"/>
    </source>
</evidence>
<dbReference type="Proteomes" id="UP001597474">
    <property type="component" value="Unassembled WGS sequence"/>
</dbReference>
<dbReference type="RefSeq" id="WP_386372609.1">
    <property type="nucleotide sequence ID" value="NZ_JBHUMP010000003.1"/>
</dbReference>
<keyword evidence="3" id="KW-1185">Reference proteome</keyword>
<keyword evidence="1" id="KW-1133">Transmembrane helix</keyword>